<evidence type="ECO:0000313" key="7">
    <source>
        <dbReference type="EMBL" id="SPO05432.1"/>
    </source>
</evidence>
<name>A0AAE8SYV3_9PEZI</name>
<dbReference type="GO" id="GO:0006351">
    <property type="term" value="P:DNA-templated transcription"/>
    <property type="evidence" value="ECO:0007669"/>
    <property type="project" value="InterPro"/>
</dbReference>
<keyword evidence="8" id="KW-1185">Reference proteome</keyword>
<keyword evidence="2" id="KW-0805">Transcription regulation</keyword>
<feature type="domain" description="Xylanolytic transcriptional activator regulatory" evidence="6">
    <location>
        <begin position="61"/>
        <end position="222"/>
    </location>
</feature>
<dbReference type="GO" id="GO:0005634">
    <property type="term" value="C:nucleus"/>
    <property type="evidence" value="ECO:0007669"/>
    <property type="project" value="UniProtKB-SubCell"/>
</dbReference>
<evidence type="ECO:0000313" key="8">
    <source>
        <dbReference type="Proteomes" id="UP001187682"/>
    </source>
</evidence>
<protein>
    <recommendedName>
        <fullName evidence="6">Xylanolytic transcriptional activator regulatory domain-containing protein</fullName>
    </recommendedName>
</protein>
<evidence type="ECO:0000256" key="5">
    <source>
        <dbReference type="ARBA" id="ARBA00023242"/>
    </source>
</evidence>
<comment type="subcellular location">
    <subcellularLocation>
        <location evidence="1">Nucleus</location>
    </subcellularLocation>
</comment>
<proteinExistence type="predicted"/>
<keyword evidence="3" id="KW-0238">DNA-binding</keyword>
<dbReference type="PANTHER" id="PTHR31845:SF17">
    <property type="entry name" value="ZN(II)2CYS6 TRANSCRIPTION FACTOR (EUROFUNG)"/>
    <property type="match status" value="1"/>
</dbReference>
<dbReference type="GO" id="GO:0000976">
    <property type="term" value="F:transcription cis-regulatory region binding"/>
    <property type="evidence" value="ECO:0007669"/>
    <property type="project" value="TreeGrafter"/>
</dbReference>
<evidence type="ECO:0000256" key="2">
    <source>
        <dbReference type="ARBA" id="ARBA00023015"/>
    </source>
</evidence>
<dbReference type="InterPro" id="IPR051089">
    <property type="entry name" value="prtT"/>
</dbReference>
<gene>
    <name evidence="7" type="ORF">DNG_08119</name>
</gene>
<dbReference type="GO" id="GO:0008270">
    <property type="term" value="F:zinc ion binding"/>
    <property type="evidence" value="ECO:0007669"/>
    <property type="project" value="InterPro"/>
</dbReference>
<reference evidence="7" key="1">
    <citation type="submission" date="2018-03" db="EMBL/GenBank/DDBJ databases">
        <authorList>
            <person name="Guldener U."/>
        </authorList>
    </citation>
    <scope>NUCLEOTIDE SEQUENCE</scope>
</reference>
<dbReference type="GO" id="GO:0000981">
    <property type="term" value="F:DNA-binding transcription factor activity, RNA polymerase II-specific"/>
    <property type="evidence" value="ECO:0007669"/>
    <property type="project" value="TreeGrafter"/>
</dbReference>
<sequence length="513" mass="57499">MAPIKDRLTKYFASHTAQQRDWEVLAAQSVDCPFKLETETCDPVASRLIDEKDASVYFQLFFGTRNPLVGLLDAKLHTPDYVYSASFTLFSVICALGCAISVRPRDRALYPVLLSLANGNIKWSIAASIKSLETIQAIINMQYWAPMHPRQADDPYWLNLSHAVQVAREMGINRPTIVAEYVKKASPNASEDFRERLVRNYERTWLHTFIADKSFGIITGRSQCIAWKEMPSCASDWWKKPMTEPSDRMISGVMEIRGLLLLANRRRREIESTPISILDWHTEAYNTLTQARNARCTPDDLPDATFLPILAFYMDHSLLVLNAQALQDITAIDKSEPSTAIVTISRATIEVASRVLDLVLTDRAMSEVMLGFHNNQYIMICHAATEILRAIKRGGLTSAESSAAAEKVLAIPKHLERTVQLLPASSAAHLYLDLARFFACQVEAITTTTDLEATRELIDQGLLSSDSFRAADTSLPDFATWLDMGYLGSEQPLLDGNDFQVPYDTSMHGFTFT</sequence>
<keyword evidence="5" id="KW-0539">Nucleus</keyword>
<organism evidence="7 8">
    <name type="scientific">Cephalotrichum gorgonifer</name>
    <dbReference type="NCBI Taxonomy" id="2041049"/>
    <lineage>
        <taxon>Eukaryota</taxon>
        <taxon>Fungi</taxon>
        <taxon>Dikarya</taxon>
        <taxon>Ascomycota</taxon>
        <taxon>Pezizomycotina</taxon>
        <taxon>Sordariomycetes</taxon>
        <taxon>Hypocreomycetidae</taxon>
        <taxon>Microascales</taxon>
        <taxon>Microascaceae</taxon>
        <taxon>Cephalotrichum</taxon>
    </lineage>
</organism>
<dbReference type="PANTHER" id="PTHR31845">
    <property type="entry name" value="FINGER DOMAIN PROTEIN, PUTATIVE-RELATED"/>
    <property type="match status" value="1"/>
</dbReference>
<evidence type="ECO:0000256" key="3">
    <source>
        <dbReference type="ARBA" id="ARBA00023125"/>
    </source>
</evidence>
<comment type="caution">
    <text evidence="7">The sequence shown here is derived from an EMBL/GenBank/DDBJ whole genome shotgun (WGS) entry which is preliminary data.</text>
</comment>
<evidence type="ECO:0000256" key="1">
    <source>
        <dbReference type="ARBA" id="ARBA00004123"/>
    </source>
</evidence>
<dbReference type="Pfam" id="PF04082">
    <property type="entry name" value="Fungal_trans"/>
    <property type="match status" value="1"/>
</dbReference>
<evidence type="ECO:0000256" key="4">
    <source>
        <dbReference type="ARBA" id="ARBA00023163"/>
    </source>
</evidence>
<dbReference type="InterPro" id="IPR007219">
    <property type="entry name" value="XnlR_reg_dom"/>
</dbReference>
<keyword evidence="4" id="KW-0804">Transcription</keyword>
<evidence type="ECO:0000259" key="6">
    <source>
        <dbReference type="Pfam" id="PF04082"/>
    </source>
</evidence>
<dbReference type="Proteomes" id="UP001187682">
    <property type="component" value="Unassembled WGS sequence"/>
</dbReference>
<dbReference type="CDD" id="cd12148">
    <property type="entry name" value="fungal_TF_MHR"/>
    <property type="match status" value="1"/>
</dbReference>
<dbReference type="AlphaFoldDB" id="A0AAE8SYV3"/>
<accession>A0AAE8SYV3</accession>
<dbReference type="EMBL" id="ONZQ02000013">
    <property type="protein sequence ID" value="SPO05432.1"/>
    <property type="molecule type" value="Genomic_DNA"/>
</dbReference>